<keyword evidence="3" id="KW-1185">Reference proteome</keyword>
<comment type="caution">
    <text evidence="2">The sequence shown here is derived from an EMBL/GenBank/DDBJ whole genome shotgun (WGS) entry which is preliminary data.</text>
</comment>
<name>A0AAN7P7M6_9COLE</name>
<feature type="compositionally biased region" description="Acidic residues" evidence="1">
    <location>
        <begin position="500"/>
        <end position="509"/>
    </location>
</feature>
<evidence type="ECO:0000313" key="2">
    <source>
        <dbReference type="EMBL" id="KAK4878727.1"/>
    </source>
</evidence>
<dbReference type="AlphaFoldDB" id="A0AAN7P7M6"/>
<evidence type="ECO:0000256" key="1">
    <source>
        <dbReference type="SAM" id="MobiDB-lite"/>
    </source>
</evidence>
<accession>A0AAN7P7M6</accession>
<protein>
    <submittedName>
        <fullName evidence="2">Uncharacterized protein</fullName>
    </submittedName>
</protein>
<reference evidence="3" key="1">
    <citation type="submission" date="2023-01" db="EMBL/GenBank/DDBJ databases">
        <title>Key to firefly adult light organ development and bioluminescence: homeobox transcription factors regulate luciferase expression and transportation to peroxisome.</title>
        <authorList>
            <person name="Fu X."/>
        </authorList>
    </citation>
    <scope>NUCLEOTIDE SEQUENCE [LARGE SCALE GENOMIC DNA]</scope>
</reference>
<proteinExistence type="predicted"/>
<dbReference type="EMBL" id="JARPUR010000004">
    <property type="protein sequence ID" value="KAK4878727.1"/>
    <property type="molecule type" value="Genomic_DNA"/>
</dbReference>
<feature type="region of interest" description="Disordered" evidence="1">
    <location>
        <begin position="500"/>
        <end position="527"/>
    </location>
</feature>
<evidence type="ECO:0000313" key="3">
    <source>
        <dbReference type="Proteomes" id="UP001353858"/>
    </source>
</evidence>
<sequence length="1158" mass="131754">MTKPGTVTYEKILTGESNIAPLKPIGDMCSCGKTIITPAYVPKPACSGCGGGITGSTSSSGSSFSSSSDSTSVLEAATSSAIQQALQGSSSSSQFSTQSEQVGNIMIDYPVCGLPVVPPSRPVYYGSQVPADEVSRAIAYQRLQKPQPVEYEVQFGFKTMPKEPINYVHKKKTTFHEDNIYRQNGDVLELGKVYHAPTVDEVAVAELEEEEEEPEIEVEPVKVQHITLGSLGFVPMNSPKTRFTNVVVEPQPHYETIETSPCGIDAVPQCNDGYRGGQVIIKDEPVYSEHSHVQQGPVVHSVDEANAKYIGEPSLPYSVEVPVTPSRVTYGRIDLCPIQQEYDCQMQIPHQPKNPKYLVGLVASTDRIVLESPQLCQHPIIERYPLPVKRIHSSDNYNVPHPYHRYCLCPTCNKNDPWKPSSQRSKRSINYKLLALNTNNFQLKNRRKSLTSRRFAQQKQVSSPQFVMVPDEPVKRGSLLGVKAKNLAKRRFTRRVHDDFDESDEETNEIEERFKGKKRAKSAKKDAEPVPMLMQSMPLLKMMSLPLKLAGNIQENPILVAIPKVLKVSRRYFMDFAKNFVDDYKRMKRKRGIHKRVYKREAPFDGFSEGCGCGSFRKKRETATEPNLQQLIVNVVKDLAKKTHRTKRNKHSYHEFANIDDMSWDDLVKELQQIAHDSSEGQNKSVAEEFLSILKEIAKKEDTHVRNKRETNLLKDILKLLKAERIPLASKKKRSVPELETNTLKEEIARMTKTVQKLIESDLSEDLRIYDHLLKLQNIKKGIVNEYLAKKNVLAKIEAGEELKNMVLQEIIVKIVKNEDENVGKWIKTIIYLQKFHCILQSLKTDANHQVVQVLSAINFLKPNTRRNLFKNFKKKQRFETQSELEILNGLKLLLASNDEAKIKEVGALIWQSNNLKKLQRDSIVEIVEKLVNKQRIRQELKILLDLQKQLEECHEKQKQLLDEAKFSFEKTFKPPQRGVSKSDDCEILERSNFSQEDEDDLSLRFGDVGKQPQLVYYPFMFNAPWCNSCCNRDKEITVKIQRSASTTSKPEVFCPGKYEHDDVSVLSDMEMKFLSDYLDDPDGDVATWEFLEQPKTTEKPSGTEEILIKIVEKSPPCKNFERISDKFDFMKIKVSDVMPLNHTSSYTSLDVASCASK</sequence>
<gene>
    <name evidence="2" type="ORF">RN001_011233</name>
</gene>
<organism evidence="2 3">
    <name type="scientific">Aquatica leii</name>
    <dbReference type="NCBI Taxonomy" id="1421715"/>
    <lineage>
        <taxon>Eukaryota</taxon>
        <taxon>Metazoa</taxon>
        <taxon>Ecdysozoa</taxon>
        <taxon>Arthropoda</taxon>
        <taxon>Hexapoda</taxon>
        <taxon>Insecta</taxon>
        <taxon>Pterygota</taxon>
        <taxon>Neoptera</taxon>
        <taxon>Endopterygota</taxon>
        <taxon>Coleoptera</taxon>
        <taxon>Polyphaga</taxon>
        <taxon>Elateriformia</taxon>
        <taxon>Elateroidea</taxon>
        <taxon>Lampyridae</taxon>
        <taxon>Luciolinae</taxon>
        <taxon>Aquatica</taxon>
    </lineage>
</organism>
<dbReference type="Proteomes" id="UP001353858">
    <property type="component" value="Unassembled WGS sequence"/>
</dbReference>